<comment type="caution">
    <text evidence="1">The sequence shown here is derived from an EMBL/GenBank/DDBJ whole genome shotgun (WGS) entry which is preliminary data.</text>
</comment>
<proteinExistence type="predicted"/>
<name>A0A942Z2W8_9BACI</name>
<reference evidence="1 2" key="1">
    <citation type="submission" date="2021-05" db="EMBL/GenBank/DDBJ databases">
        <title>Novel Bacillus species.</title>
        <authorList>
            <person name="Liu G."/>
        </authorList>
    </citation>
    <scope>NUCLEOTIDE SEQUENCE [LARGE SCALE GENOMIC DNA]</scope>
    <source>
        <strain evidence="1 2">FJAT-49682</strain>
    </source>
</reference>
<evidence type="ECO:0000313" key="2">
    <source>
        <dbReference type="Proteomes" id="UP000676456"/>
    </source>
</evidence>
<accession>A0A942Z2W8</accession>
<dbReference type="EMBL" id="JAGYPN010000001">
    <property type="protein sequence ID" value="MBS4221909.1"/>
    <property type="molecule type" value="Genomic_DNA"/>
</dbReference>
<evidence type="ECO:0000313" key="1">
    <source>
        <dbReference type="EMBL" id="MBS4221909.1"/>
    </source>
</evidence>
<organism evidence="1 2">
    <name type="scientific">Lederbergia citrea</name>
    <dbReference type="NCBI Taxonomy" id="2833581"/>
    <lineage>
        <taxon>Bacteria</taxon>
        <taxon>Bacillati</taxon>
        <taxon>Bacillota</taxon>
        <taxon>Bacilli</taxon>
        <taxon>Bacillales</taxon>
        <taxon>Bacillaceae</taxon>
        <taxon>Lederbergia</taxon>
    </lineage>
</organism>
<dbReference type="Proteomes" id="UP000676456">
    <property type="component" value="Unassembled WGS sequence"/>
</dbReference>
<sequence length="64" mass="7549">MWKKTELKRAIDFFIQGEFYCSRQPTTQLYDYDSIKHLALGTNVDGRTDEFSFIIQILLTLLKS</sequence>
<gene>
    <name evidence="1" type="ORF">KHA91_03980</name>
</gene>
<dbReference type="AlphaFoldDB" id="A0A942Z2W8"/>
<protein>
    <submittedName>
        <fullName evidence="1">Uncharacterized protein</fullName>
    </submittedName>
</protein>
<keyword evidence="2" id="KW-1185">Reference proteome</keyword>
<dbReference type="RefSeq" id="WP_213096895.1">
    <property type="nucleotide sequence ID" value="NZ_JAGYPH010000001.1"/>
</dbReference>